<feature type="compositionally biased region" description="Pro residues" evidence="1">
    <location>
        <begin position="36"/>
        <end position="47"/>
    </location>
</feature>
<sequence length="212" mass="22035">MKFSVLLVSLLALGATAAPQRGRGRGGRGGLRRPTRPNPTRPNPVRPDPPRPRPTRPAAPPANAPNTGSGSAPSGNPIRKPSGSVTRGGETRPNPEVENGRLQTTPVTSRLDNFELAINGISTAIEIANLGITIAQLQQNADLRSCIANMPACCQERELGNTDDNFCFEPGVGAGLRTGQACPDPATEPLEVDYVDTGARACAVAFPLGSAA</sequence>
<feature type="signal peptide" evidence="2">
    <location>
        <begin position="1"/>
        <end position="17"/>
    </location>
</feature>
<accession>A0A8K0WMY5</accession>
<evidence type="ECO:0000313" key="3">
    <source>
        <dbReference type="EMBL" id="KAH7311319.1"/>
    </source>
</evidence>
<organism evidence="3 4">
    <name type="scientific">Stachybotrys elegans</name>
    <dbReference type="NCBI Taxonomy" id="80388"/>
    <lineage>
        <taxon>Eukaryota</taxon>
        <taxon>Fungi</taxon>
        <taxon>Dikarya</taxon>
        <taxon>Ascomycota</taxon>
        <taxon>Pezizomycotina</taxon>
        <taxon>Sordariomycetes</taxon>
        <taxon>Hypocreomycetidae</taxon>
        <taxon>Hypocreales</taxon>
        <taxon>Stachybotryaceae</taxon>
        <taxon>Stachybotrys</taxon>
    </lineage>
</organism>
<gene>
    <name evidence="3" type="ORF">B0I35DRAFT_437893</name>
</gene>
<feature type="compositionally biased region" description="Basic residues" evidence="1">
    <location>
        <begin position="22"/>
        <end position="35"/>
    </location>
</feature>
<feature type="compositionally biased region" description="Basic and acidic residues" evidence="1">
    <location>
        <begin position="89"/>
        <end position="99"/>
    </location>
</feature>
<comment type="caution">
    <text evidence="3">The sequence shown here is derived from an EMBL/GenBank/DDBJ whole genome shotgun (WGS) entry which is preliminary data.</text>
</comment>
<evidence type="ECO:0000313" key="4">
    <source>
        <dbReference type="Proteomes" id="UP000813444"/>
    </source>
</evidence>
<reference evidence="3" key="1">
    <citation type="journal article" date="2021" name="Nat. Commun.">
        <title>Genetic determinants of endophytism in the Arabidopsis root mycobiome.</title>
        <authorList>
            <person name="Mesny F."/>
            <person name="Miyauchi S."/>
            <person name="Thiergart T."/>
            <person name="Pickel B."/>
            <person name="Atanasova L."/>
            <person name="Karlsson M."/>
            <person name="Huettel B."/>
            <person name="Barry K.W."/>
            <person name="Haridas S."/>
            <person name="Chen C."/>
            <person name="Bauer D."/>
            <person name="Andreopoulos W."/>
            <person name="Pangilinan J."/>
            <person name="LaButti K."/>
            <person name="Riley R."/>
            <person name="Lipzen A."/>
            <person name="Clum A."/>
            <person name="Drula E."/>
            <person name="Henrissat B."/>
            <person name="Kohler A."/>
            <person name="Grigoriev I.V."/>
            <person name="Martin F.M."/>
            <person name="Hacquard S."/>
        </authorList>
    </citation>
    <scope>NUCLEOTIDE SEQUENCE</scope>
    <source>
        <strain evidence="3">MPI-CAGE-CH-0235</strain>
    </source>
</reference>
<name>A0A8K0WMY5_9HYPO</name>
<proteinExistence type="predicted"/>
<protein>
    <recommendedName>
        <fullName evidence="5">Hydrophobin</fullName>
    </recommendedName>
</protein>
<keyword evidence="4" id="KW-1185">Reference proteome</keyword>
<feature type="chain" id="PRO_5035423269" description="Hydrophobin" evidence="2">
    <location>
        <begin position="18"/>
        <end position="212"/>
    </location>
</feature>
<keyword evidence="2" id="KW-0732">Signal</keyword>
<dbReference type="EMBL" id="JAGPNK010000011">
    <property type="protein sequence ID" value="KAH7311319.1"/>
    <property type="molecule type" value="Genomic_DNA"/>
</dbReference>
<evidence type="ECO:0000256" key="1">
    <source>
        <dbReference type="SAM" id="MobiDB-lite"/>
    </source>
</evidence>
<evidence type="ECO:0000256" key="2">
    <source>
        <dbReference type="SAM" id="SignalP"/>
    </source>
</evidence>
<dbReference type="AlphaFoldDB" id="A0A8K0WMY5"/>
<dbReference type="Proteomes" id="UP000813444">
    <property type="component" value="Unassembled WGS sequence"/>
</dbReference>
<feature type="region of interest" description="Disordered" evidence="1">
    <location>
        <begin position="16"/>
        <end position="106"/>
    </location>
</feature>
<evidence type="ECO:0008006" key="5">
    <source>
        <dbReference type="Google" id="ProtNLM"/>
    </source>
</evidence>